<dbReference type="Proteomes" id="UP000824890">
    <property type="component" value="Unassembled WGS sequence"/>
</dbReference>
<reference evidence="2 3" key="1">
    <citation type="submission" date="2021-05" db="EMBL/GenBank/DDBJ databases">
        <title>Genome Assembly of Synthetic Allotetraploid Brassica napus Reveals Homoeologous Exchanges between Subgenomes.</title>
        <authorList>
            <person name="Davis J.T."/>
        </authorList>
    </citation>
    <scope>NUCLEOTIDE SEQUENCE [LARGE SCALE GENOMIC DNA]</scope>
    <source>
        <strain evidence="3">cv. Da-Ae</strain>
        <tissue evidence="2">Seedling</tissue>
    </source>
</reference>
<accession>A0ABQ8CYG8</accession>
<feature type="coiled-coil region" evidence="1">
    <location>
        <begin position="126"/>
        <end position="163"/>
    </location>
</feature>
<evidence type="ECO:0000313" key="3">
    <source>
        <dbReference type="Proteomes" id="UP000824890"/>
    </source>
</evidence>
<gene>
    <name evidence="2" type="ORF">HID58_021388</name>
</gene>
<comment type="caution">
    <text evidence="2">The sequence shown here is derived from an EMBL/GenBank/DDBJ whole genome shotgun (WGS) entry which is preliminary data.</text>
</comment>
<organism evidence="2 3">
    <name type="scientific">Brassica napus</name>
    <name type="common">Rape</name>
    <dbReference type="NCBI Taxonomy" id="3708"/>
    <lineage>
        <taxon>Eukaryota</taxon>
        <taxon>Viridiplantae</taxon>
        <taxon>Streptophyta</taxon>
        <taxon>Embryophyta</taxon>
        <taxon>Tracheophyta</taxon>
        <taxon>Spermatophyta</taxon>
        <taxon>Magnoliopsida</taxon>
        <taxon>eudicotyledons</taxon>
        <taxon>Gunneridae</taxon>
        <taxon>Pentapetalae</taxon>
        <taxon>rosids</taxon>
        <taxon>malvids</taxon>
        <taxon>Brassicales</taxon>
        <taxon>Brassicaceae</taxon>
        <taxon>Brassiceae</taxon>
        <taxon>Brassica</taxon>
    </lineage>
</organism>
<keyword evidence="1" id="KW-0175">Coiled coil</keyword>
<proteinExistence type="predicted"/>
<evidence type="ECO:0000256" key="1">
    <source>
        <dbReference type="SAM" id="Coils"/>
    </source>
</evidence>
<name>A0ABQ8CYG8_BRANA</name>
<protein>
    <submittedName>
        <fullName evidence="2">Uncharacterized protein</fullName>
    </submittedName>
</protein>
<dbReference type="EMBL" id="JAGKQM010000006">
    <property type="protein sequence ID" value="KAH0921370.1"/>
    <property type="molecule type" value="Genomic_DNA"/>
</dbReference>
<evidence type="ECO:0000313" key="2">
    <source>
        <dbReference type="EMBL" id="KAH0921370.1"/>
    </source>
</evidence>
<keyword evidence="3" id="KW-1185">Reference proteome</keyword>
<sequence>MGMDIIRNRGGTLQECGMDELQICWNVEKLDPPHSYGPYNHVGSEMDEEQRDMKARKAYYQRVDFVFNSLQGIPQLCPCGSITKEIVDEEDTYDYLPRKRYFICKDFENDGLHYRQPWVVGVQEEVERLKLKVLRHENLLTECEELKAQVAMLVKRVTELELLH</sequence>